<dbReference type="Pfam" id="PF00454">
    <property type="entry name" value="PI3_PI4_kinase"/>
    <property type="match status" value="1"/>
</dbReference>
<keyword evidence="4" id="KW-0418">Kinase</keyword>
<dbReference type="AlphaFoldDB" id="A0C8E9"/>
<dbReference type="KEGG" id="ptm:GSPATT00036199001"/>
<dbReference type="EMBL" id="CT868050">
    <property type="protein sequence ID" value="CAK67066.1"/>
    <property type="molecule type" value="Genomic_DNA"/>
</dbReference>
<dbReference type="SUPFAM" id="SSF56112">
    <property type="entry name" value="Protein kinase-like (PK-like)"/>
    <property type="match status" value="1"/>
</dbReference>
<dbReference type="OrthoDB" id="10264149at2759"/>
<evidence type="ECO:0000313" key="6">
    <source>
        <dbReference type="EMBL" id="CAK67066.1"/>
    </source>
</evidence>
<organism evidence="6 7">
    <name type="scientific">Paramecium tetraurelia</name>
    <dbReference type="NCBI Taxonomy" id="5888"/>
    <lineage>
        <taxon>Eukaryota</taxon>
        <taxon>Sar</taxon>
        <taxon>Alveolata</taxon>
        <taxon>Ciliophora</taxon>
        <taxon>Intramacronucleata</taxon>
        <taxon>Oligohymenophorea</taxon>
        <taxon>Peniculida</taxon>
        <taxon>Parameciidae</taxon>
        <taxon>Paramecium</taxon>
    </lineage>
</organism>
<dbReference type="PROSITE" id="PS50290">
    <property type="entry name" value="PI3_4_KINASE_3"/>
    <property type="match status" value="1"/>
</dbReference>
<dbReference type="PANTHER" id="PTHR10048">
    <property type="entry name" value="PHOSPHATIDYLINOSITOL KINASE"/>
    <property type="match status" value="1"/>
</dbReference>
<keyword evidence="7" id="KW-1185">Reference proteome</keyword>
<dbReference type="Proteomes" id="UP000000600">
    <property type="component" value="Unassembled WGS sequence"/>
</dbReference>
<gene>
    <name evidence="6" type="ORF">GSPATT00036199001</name>
</gene>
<dbReference type="STRING" id="5888.A0C8E9"/>
<dbReference type="GO" id="GO:0005737">
    <property type="term" value="C:cytoplasm"/>
    <property type="evidence" value="ECO:0000318"/>
    <property type="project" value="GO_Central"/>
</dbReference>
<dbReference type="HOGENOM" id="CLU_002446_6_0_1"/>
<dbReference type="FunFam" id="1.10.1070.11:FF:000016">
    <property type="entry name" value="PIK1p Phosphatidylinositol 4-kinase"/>
    <property type="match status" value="1"/>
</dbReference>
<evidence type="ECO:0000256" key="4">
    <source>
        <dbReference type="ARBA" id="ARBA00022777"/>
    </source>
</evidence>
<dbReference type="PANTHER" id="PTHR10048:SF22">
    <property type="entry name" value="PHOSPHATIDYLINOSITOL 4-KINASE BETA"/>
    <property type="match status" value="1"/>
</dbReference>
<dbReference type="GO" id="GO:0004430">
    <property type="term" value="F:1-phosphatidylinositol 4-kinase activity"/>
    <property type="evidence" value="ECO:0000318"/>
    <property type="project" value="GO_Central"/>
</dbReference>
<evidence type="ECO:0000256" key="3">
    <source>
        <dbReference type="ARBA" id="ARBA00022679"/>
    </source>
</evidence>
<comment type="catalytic activity">
    <reaction evidence="1">
        <text>a 1,2-diacyl-sn-glycero-3-phospho-(1D-myo-inositol) + ATP = a 1,2-diacyl-sn-glycero-3-phospho-(1D-myo-inositol 4-phosphate) + ADP + H(+)</text>
        <dbReference type="Rhea" id="RHEA:19877"/>
        <dbReference type="ChEBI" id="CHEBI:15378"/>
        <dbReference type="ChEBI" id="CHEBI:30616"/>
        <dbReference type="ChEBI" id="CHEBI:57880"/>
        <dbReference type="ChEBI" id="CHEBI:58178"/>
        <dbReference type="ChEBI" id="CHEBI:456216"/>
        <dbReference type="EC" id="2.7.1.67"/>
    </reaction>
</comment>
<dbReference type="Gene3D" id="1.10.1070.11">
    <property type="entry name" value="Phosphatidylinositol 3-/4-kinase, catalytic domain"/>
    <property type="match status" value="1"/>
</dbReference>
<evidence type="ECO:0000259" key="5">
    <source>
        <dbReference type="PROSITE" id="PS50290"/>
    </source>
</evidence>
<dbReference type="Gene3D" id="3.30.1010.10">
    <property type="entry name" value="Phosphatidylinositol 3-kinase Catalytic Subunit, Chain A, domain 4"/>
    <property type="match status" value="1"/>
</dbReference>
<dbReference type="OMA" id="FFRLEWM"/>
<dbReference type="SMART" id="SM00146">
    <property type="entry name" value="PI3Kc"/>
    <property type="match status" value="1"/>
</dbReference>
<evidence type="ECO:0000256" key="2">
    <source>
        <dbReference type="ARBA" id="ARBA00012169"/>
    </source>
</evidence>
<reference evidence="6 7" key="1">
    <citation type="journal article" date="2006" name="Nature">
        <title>Global trends of whole-genome duplications revealed by the ciliate Paramecium tetraurelia.</title>
        <authorList>
            <consortium name="Genoscope"/>
            <person name="Aury J.-M."/>
            <person name="Jaillon O."/>
            <person name="Duret L."/>
            <person name="Noel B."/>
            <person name="Jubin C."/>
            <person name="Porcel B.M."/>
            <person name="Segurens B."/>
            <person name="Daubin V."/>
            <person name="Anthouard V."/>
            <person name="Aiach N."/>
            <person name="Arnaiz O."/>
            <person name="Billaut A."/>
            <person name="Beisson J."/>
            <person name="Blanc I."/>
            <person name="Bouhouche K."/>
            <person name="Camara F."/>
            <person name="Duharcourt S."/>
            <person name="Guigo R."/>
            <person name="Gogendeau D."/>
            <person name="Katinka M."/>
            <person name="Keller A.-M."/>
            <person name="Kissmehl R."/>
            <person name="Klotz C."/>
            <person name="Koll F."/>
            <person name="Le Moue A."/>
            <person name="Lepere C."/>
            <person name="Malinsky S."/>
            <person name="Nowacki M."/>
            <person name="Nowak J.K."/>
            <person name="Plattner H."/>
            <person name="Poulain J."/>
            <person name="Ruiz F."/>
            <person name="Serrano V."/>
            <person name="Zagulski M."/>
            <person name="Dessen P."/>
            <person name="Betermier M."/>
            <person name="Weissenbach J."/>
            <person name="Scarpelli C."/>
            <person name="Schachter V."/>
            <person name="Sperling L."/>
            <person name="Meyer E."/>
            <person name="Cohen J."/>
            <person name="Wincker P."/>
        </authorList>
    </citation>
    <scope>NUCLEOTIDE SEQUENCE [LARGE SCALE GENOMIC DNA]</scope>
    <source>
        <strain evidence="6 7">Stock d4-2</strain>
    </source>
</reference>
<dbReference type="InterPro" id="IPR000403">
    <property type="entry name" value="PI3/4_kinase_cat_dom"/>
</dbReference>
<dbReference type="InterPro" id="IPR011009">
    <property type="entry name" value="Kinase-like_dom_sf"/>
</dbReference>
<dbReference type="GO" id="GO:0046854">
    <property type="term" value="P:phosphatidylinositol phosphate biosynthetic process"/>
    <property type="evidence" value="ECO:0000318"/>
    <property type="project" value="GO_Central"/>
</dbReference>
<name>A0C8E9_PARTE</name>
<protein>
    <recommendedName>
        <fullName evidence="2">1-phosphatidylinositol 4-kinase</fullName>
        <ecNumber evidence="2">2.7.1.67</ecNumber>
    </recommendedName>
</protein>
<keyword evidence="3" id="KW-0808">Transferase</keyword>
<dbReference type="GeneID" id="5020248"/>
<dbReference type="eggNOG" id="KOG0903">
    <property type="taxonomic scope" value="Eukaryota"/>
</dbReference>
<proteinExistence type="predicted"/>
<accession>A0C8E9</accession>
<evidence type="ECO:0000313" key="7">
    <source>
        <dbReference type="Proteomes" id="UP000000600"/>
    </source>
</evidence>
<evidence type="ECO:0000256" key="1">
    <source>
        <dbReference type="ARBA" id="ARBA00001686"/>
    </source>
</evidence>
<dbReference type="GO" id="GO:0016020">
    <property type="term" value="C:membrane"/>
    <property type="evidence" value="ECO:0000318"/>
    <property type="project" value="GO_Central"/>
</dbReference>
<dbReference type="InterPro" id="IPR015433">
    <property type="entry name" value="PI3/4_kinase"/>
</dbReference>
<dbReference type="InParanoid" id="A0C8E9"/>
<dbReference type="EC" id="2.7.1.67" evidence="2"/>
<dbReference type="InterPro" id="IPR036940">
    <property type="entry name" value="PI3/4_kinase_cat_sf"/>
</dbReference>
<dbReference type="GO" id="GO:0048015">
    <property type="term" value="P:phosphatidylinositol-mediated signaling"/>
    <property type="evidence" value="ECO:0000318"/>
    <property type="project" value="GO_Central"/>
</dbReference>
<sequence length="598" mass="70797">MSITQLNRKINQLLNSILGKQEECIRLNILDLYNNFQDPEFDQYMFQLWFSYLFYVTDNKCIKELLYNYAFQNTVKFFRLEWMLKALNEDSKCQKVKIGFSTFLKQLQTEFDQKYWSLAGKSQKTKSANSPSIYKDKQDQIIFNLIEQSLRLKKISIEKQKDHMKTFLMLINQMITSLRFSGQPEFCGLTIPFNCDNVDSFLIVNLLEDEFTCFNTAKRVPYKITIETVNPSELELIQNINQLTQNNLPQLIPIYDIEKEMRSISQVKIFQQYNIEELKKLALKKIDFQRMQYLQKQSKIAEKDINVSRSSNSSIWGEDWNITKQKIKQNSLYGNLKSHVVRQIIIKGGDDLRSELLIMQMMRKINEIFNQKKNNLYLRPYDIILTSPNSGILEFIPNTVSIDKIKREYQGISLRKFYQMNFDNFQEAQKNFAESLAAYSLICYLFQLKDRHNGNILIDNQGHIIHIDFGFVLTLTPGNVGFESAPFKLISEYEELLNGKDSDMYMYYKIMIFSGMYQYLNNITELITFVKLINFSPNHNLLNCLENFSINEFKKRFHENVDQKKLFEIADNLVKQSSNSLKTQLYDYFQFQTNTIYY</sequence>
<dbReference type="RefSeq" id="XP_001434463.1">
    <property type="nucleotide sequence ID" value="XM_001434426.1"/>
</dbReference>
<feature type="domain" description="PI3K/PI4K catalytic" evidence="5">
    <location>
        <begin position="318"/>
        <end position="582"/>
    </location>
</feature>